<feature type="transmembrane region" description="Helical" evidence="7">
    <location>
        <begin position="270"/>
        <end position="288"/>
    </location>
</feature>
<evidence type="ECO:0000256" key="3">
    <source>
        <dbReference type="ARBA" id="ARBA00022692"/>
    </source>
</evidence>
<keyword evidence="5 7" id="KW-1133">Transmembrane helix</keyword>
<gene>
    <name evidence="9" type="ORF">DPMN_156412</name>
</gene>
<dbReference type="InterPro" id="IPR011701">
    <property type="entry name" value="MFS"/>
</dbReference>
<comment type="subcellular location">
    <subcellularLocation>
        <location evidence="1">Membrane</location>
        <topology evidence="1">Multi-pass membrane protein</topology>
    </subcellularLocation>
</comment>
<feature type="transmembrane region" description="Helical" evidence="7">
    <location>
        <begin position="39"/>
        <end position="60"/>
    </location>
</feature>
<evidence type="ECO:0000256" key="1">
    <source>
        <dbReference type="ARBA" id="ARBA00004141"/>
    </source>
</evidence>
<dbReference type="InterPro" id="IPR050382">
    <property type="entry name" value="MFS_Na/Anion_cotransporter"/>
</dbReference>
<dbReference type="GO" id="GO:0016020">
    <property type="term" value="C:membrane"/>
    <property type="evidence" value="ECO:0007669"/>
    <property type="project" value="UniProtKB-SubCell"/>
</dbReference>
<protein>
    <recommendedName>
        <fullName evidence="8">Major facilitator superfamily (MFS) profile domain-containing protein</fullName>
    </recommendedName>
</protein>
<dbReference type="PANTHER" id="PTHR11662">
    <property type="entry name" value="SOLUTE CARRIER FAMILY 17"/>
    <property type="match status" value="1"/>
</dbReference>
<comment type="caution">
    <text evidence="9">The sequence shown here is derived from an EMBL/GenBank/DDBJ whole genome shotgun (WGS) entry which is preliminary data.</text>
</comment>
<keyword evidence="4" id="KW-0769">Symport</keyword>
<evidence type="ECO:0000256" key="5">
    <source>
        <dbReference type="ARBA" id="ARBA00022989"/>
    </source>
</evidence>
<keyword evidence="2" id="KW-0813">Transport</keyword>
<proteinExistence type="predicted"/>
<reference evidence="9" key="1">
    <citation type="journal article" date="2019" name="bioRxiv">
        <title>The Genome of the Zebra Mussel, Dreissena polymorpha: A Resource for Invasive Species Research.</title>
        <authorList>
            <person name="McCartney M.A."/>
            <person name="Auch B."/>
            <person name="Kono T."/>
            <person name="Mallez S."/>
            <person name="Zhang Y."/>
            <person name="Obille A."/>
            <person name="Becker A."/>
            <person name="Abrahante J.E."/>
            <person name="Garbe J."/>
            <person name="Badalamenti J.P."/>
            <person name="Herman A."/>
            <person name="Mangelson H."/>
            <person name="Liachko I."/>
            <person name="Sullivan S."/>
            <person name="Sone E.D."/>
            <person name="Koren S."/>
            <person name="Silverstein K.A.T."/>
            <person name="Beckman K.B."/>
            <person name="Gohl D.M."/>
        </authorList>
    </citation>
    <scope>NUCLEOTIDE SEQUENCE</scope>
    <source>
        <strain evidence="9">Duluth1</strain>
        <tissue evidence="9">Whole animal</tissue>
    </source>
</reference>
<dbReference type="SUPFAM" id="SSF103473">
    <property type="entry name" value="MFS general substrate transporter"/>
    <property type="match status" value="1"/>
</dbReference>
<sequence length="370" mass="40649">MVPSERSKQVTAVLSCRDAGAPIGFPITGVIMHYLCWQYMFYFFGGLCIMWWLLWACLAYEKTSHHTNISDAEFEFMTHARGDDVKDYENVKIPWKSILTSLHVAAMCLCHFVSLWVRNLFLTNGLLYLSTVGFNIAEVGALASLPYASNIGMSVVSGILADFFLNKKYLTTTFVRKIFISVGFGLVCVVFLVLTTLSGRLAVIIVLIMSFGALGLAVSGWSVNHYDLSTRYASVLVAVTATSGSIGSVLVPIATGHLTVKQDLAGWAHVFYHTAGIILLASIFYLMFGSGETQMWSNPTSNFRLVEEIQPLAKKPYSDIQVQNCPPCTYVDKLVGKHSAITAIQYNTILPSVANGDGVSCGKTDRKEID</sequence>
<organism evidence="9 10">
    <name type="scientific">Dreissena polymorpha</name>
    <name type="common">Zebra mussel</name>
    <name type="synonym">Mytilus polymorpha</name>
    <dbReference type="NCBI Taxonomy" id="45954"/>
    <lineage>
        <taxon>Eukaryota</taxon>
        <taxon>Metazoa</taxon>
        <taxon>Spiralia</taxon>
        <taxon>Lophotrochozoa</taxon>
        <taxon>Mollusca</taxon>
        <taxon>Bivalvia</taxon>
        <taxon>Autobranchia</taxon>
        <taxon>Heteroconchia</taxon>
        <taxon>Euheterodonta</taxon>
        <taxon>Imparidentia</taxon>
        <taxon>Neoheterodontei</taxon>
        <taxon>Myida</taxon>
        <taxon>Dreissenoidea</taxon>
        <taxon>Dreissenidae</taxon>
        <taxon>Dreissena</taxon>
    </lineage>
</organism>
<feature type="transmembrane region" description="Helical" evidence="7">
    <location>
        <begin position="201"/>
        <end position="223"/>
    </location>
</feature>
<evidence type="ECO:0000259" key="8">
    <source>
        <dbReference type="PROSITE" id="PS50850"/>
    </source>
</evidence>
<evidence type="ECO:0000256" key="4">
    <source>
        <dbReference type="ARBA" id="ARBA00022847"/>
    </source>
</evidence>
<dbReference type="Gene3D" id="1.20.1250.20">
    <property type="entry name" value="MFS general substrate transporter like domains"/>
    <property type="match status" value="1"/>
</dbReference>
<feature type="transmembrane region" description="Helical" evidence="7">
    <location>
        <begin position="147"/>
        <end position="166"/>
    </location>
</feature>
<evidence type="ECO:0000256" key="2">
    <source>
        <dbReference type="ARBA" id="ARBA00022448"/>
    </source>
</evidence>
<dbReference type="InterPro" id="IPR020846">
    <property type="entry name" value="MFS_dom"/>
</dbReference>
<evidence type="ECO:0000256" key="6">
    <source>
        <dbReference type="ARBA" id="ARBA00023136"/>
    </source>
</evidence>
<dbReference type="PROSITE" id="PS50850">
    <property type="entry name" value="MFS"/>
    <property type="match status" value="1"/>
</dbReference>
<evidence type="ECO:0000313" key="10">
    <source>
        <dbReference type="Proteomes" id="UP000828390"/>
    </source>
</evidence>
<name>A0A9D4JCC5_DREPO</name>
<dbReference type="InterPro" id="IPR036259">
    <property type="entry name" value="MFS_trans_sf"/>
</dbReference>
<dbReference type="GO" id="GO:0015293">
    <property type="term" value="F:symporter activity"/>
    <property type="evidence" value="ECO:0007669"/>
    <property type="project" value="UniProtKB-KW"/>
</dbReference>
<dbReference type="FunFam" id="1.20.1250.20:FF:000003">
    <property type="entry name" value="Solute carrier family 17 member 3"/>
    <property type="match status" value="1"/>
</dbReference>
<dbReference type="Proteomes" id="UP000828390">
    <property type="component" value="Unassembled WGS sequence"/>
</dbReference>
<accession>A0A9D4JCC5</accession>
<dbReference type="AlphaFoldDB" id="A0A9D4JCC5"/>
<evidence type="ECO:0000313" key="9">
    <source>
        <dbReference type="EMBL" id="KAH3802732.1"/>
    </source>
</evidence>
<keyword evidence="6 7" id="KW-0472">Membrane</keyword>
<keyword evidence="10" id="KW-1185">Reference proteome</keyword>
<dbReference type="EMBL" id="JAIWYP010000007">
    <property type="protein sequence ID" value="KAH3802732.1"/>
    <property type="molecule type" value="Genomic_DNA"/>
</dbReference>
<feature type="transmembrane region" description="Helical" evidence="7">
    <location>
        <begin position="178"/>
        <end position="195"/>
    </location>
</feature>
<dbReference type="PANTHER" id="PTHR11662:SF399">
    <property type="entry name" value="FI19708P1-RELATED"/>
    <property type="match status" value="1"/>
</dbReference>
<reference evidence="9" key="2">
    <citation type="submission" date="2020-11" db="EMBL/GenBank/DDBJ databases">
        <authorList>
            <person name="McCartney M.A."/>
            <person name="Auch B."/>
            <person name="Kono T."/>
            <person name="Mallez S."/>
            <person name="Becker A."/>
            <person name="Gohl D.M."/>
            <person name="Silverstein K.A.T."/>
            <person name="Koren S."/>
            <person name="Bechman K.B."/>
            <person name="Herman A."/>
            <person name="Abrahante J.E."/>
            <person name="Garbe J."/>
        </authorList>
    </citation>
    <scope>NUCLEOTIDE SEQUENCE</scope>
    <source>
        <strain evidence="9">Duluth1</strain>
        <tissue evidence="9">Whole animal</tissue>
    </source>
</reference>
<evidence type="ECO:0000256" key="7">
    <source>
        <dbReference type="SAM" id="Phobius"/>
    </source>
</evidence>
<feature type="domain" description="Major facilitator superfamily (MFS) profile" evidence="8">
    <location>
        <begin position="1"/>
        <end position="293"/>
    </location>
</feature>
<feature type="transmembrane region" description="Helical" evidence="7">
    <location>
        <begin position="235"/>
        <end position="258"/>
    </location>
</feature>
<keyword evidence="3 7" id="KW-0812">Transmembrane</keyword>
<dbReference type="Pfam" id="PF07690">
    <property type="entry name" value="MFS_1"/>
    <property type="match status" value="1"/>
</dbReference>